<dbReference type="AlphaFoldDB" id="A0A0F9QTG2"/>
<organism evidence="1">
    <name type="scientific">marine sediment metagenome</name>
    <dbReference type="NCBI Taxonomy" id="412755"/>
    <lineage>
        <taxon>unclassified sequences</taxon>
        <taxon>metagenomes</taxon>
        <taxon>ecological metagenomes</taxon>
    </lineage>
</organism>
<proteinExistence type="predicted"/>
<gene>
    <name evidence="1" type="ORF">LCGC14_1056210</name>
</gene>
<accession>A0A0F9QTG2</accession>
<reference evidence="1" key="1">
    <citation type="journal article" date="2015" name="Nature">
        <title>Complex archaea that bridge the gap between prokaryotes and eukaryotes.</title>
        <authorList>
            <person name="Spang A."/>
            <person name="Saw J.H."/>
            <person name="Jorgensen S.L."/>
            <person name="Zaremba-Niedzwiedzka K."/>
            <person name="Martijn J."/>
            <person name="Lind A.E."/>
            <person name="van Eijk R."/>
            <person name="Schleper C."/>
            <person name="Guy L."/>
            <person name="Ettema T.J."/>
        </authorList>
    </citation>
    <scope>NUCLEOTIDE SEQUENCE</scope>
</reference>
<dbReference type="EMBL" id="LAZR01004450">
    <property type="protein sequence ID" value="KKN08503.1"/>
    <property type="molecule type" value="Genomic_DNA"/>
</dbReference>
<protein>
    <submittedName>
        <fullName evidence="1">Uncharacterized protein</fullName>
    </submittedName>
</protein>
<comment type="caution">
    <text evidence="1">The sequence shown here is derived from an EMBL/GenBank/DDBJ whole genome shotgun (WGS) entry which is preliminary data.</text>
</comment>
<name>A0A0F9QTG2_9ZZZZ</name>
<evidence type="ECO:0000313" key="1">
    <source>
        <dbReference type="EMBL" id="KKN08503.1"/>
    </source>
</evidence>
<sequence>MDNETLKEAALTLGEGNPGAIKTIINLAKEHGEAPIVALGELGIKGPDIWLLFKDINGEDYGKMAESLADGTAVSKLEALPYR</sequence>